<dbReference type="RefSeq" id="WP_007782113.1">
    <property type="nucleotide sequence ID" value="NZ_CM001441.1"/>
</dbReference>
<name>H5XU29_9FIRM</name>
<accession>H5XU29</accession>
<protein>
    <submittedName>
        <fullName evidence="1">Uncharacterized protein</fullName>
    </submittedName>
</protein>
<keyword evidence="2" id="KW-1185">Reference proteome</keyword>
<dbReference type="Proteomes" id="UP000005104">
    <property type="component" value="Chromosome"/>
</dbReference>
<evidence type="ECO:0000313" key="2">
    <source>
        <dbReference type="Proteomes" id="UP000005104"/>
    </source>
</evidence>
<dbReference type="HOGENOM" id="CLU_2464112_0_0_9"/>
<organism evidence="1 2">
    <name type="scientific">Desulfosporosinus youngiae DSM 17734</name>
    <dbReference type="NCBI Taxonomy" id="768710"/>
    <lineage>
        <taxon>Bacteria</taxon>
        <taxon>Bacillati</taxon>
        <taxon>Bacillota</taxon>
        <taxon>Clostridia</taxon>
        <taxon>Eubacteriales</taxon>
        <taxon>Desulfitobacteriaceae</taxon>
        <taxon>Desulfosporosinus</taxon>
    </lineage>
</organism>
<sequence length="88" mass="10443">MLRYLLNPKHPTPINRKQTGCPAVNRKAVRPTNTRISEDTLKKQLCTTLNMTEWDEEAIKSSIERILIRHDGDLEIEYKHEMRYSLEY</sequence>
<gene>
    <name evidence="1" type="ORF">DesyoDRAFT_1865</name>
</gene>
<reference evidence="1 2" key="1">
    <citation type="submission" date="2011-11" db="EMBL/GenBank/DDBJ databases">
        <title>The Noncontiguous Finished genome of Desulfosporosinus youngiae DSM 17734.</title>
        <authorList>
            <consortium name="US DOE Joint Genome Institute (JGI-PGF)"/>
            <person name="Lucas S."/>
            <person name="Han J."/>
            <person name="Lapidus A."/>
            <person name="Cheng J.-F."/>
            <person name="Goodwin L."/>
            <person name="Pitluck S."/>
            <person name="Peters L."/>
            <person name="Ovchinnikova G."/>
            <person name="Lu M."/>
            <person name="Land M.L."/>
            <person name="Hauser L."/>
            <person name="Pester M."/>
            <person name="Spring S."/>
            <person name="Ollivier B."/>
            <person name="Rattei T."/>
            <person name="Klenk H.-P."/>
            <person name="Wagner M."/>
            <person name="Loy A."/>
            <person name="Woyke T.J."/>
        </authorList>
    </citation>
    <scope>NUCLEOTIDE SEQUENCE [LARGE SCALE GENOMIC DNA]</scope>
    <source>
        <strain evidence="1 2">DSM 17734</strain>
    </source>
</reference>
<proteinExistence type="predicted"/>
<dbReference type="EMBL" id="CM001441">
    <property type="protein sequence ID" value="EHQ88987.1"/>
    <property type="molecule type" value="Genomic_DNA"/>
</dbReference>
<dbReference type="AlphaFoldDB" id="H5XU29"/>
<evidence type="ECO:0000313" key="1">
    <source>
        <dbReference type="EMBL" id="EHQ88987.1"/>
    </source>
</evidence>
<dbReference type="STRING" id="768710.DesyoDRAFT_1865"/>